<dbReference type="NCBIfam" id="TIGR00750">
    <property type="entry name" value="lao"/>
    <property type="match status" value="1"/>
</dbReference>
<comment type="similarity">
    <text evidence="1">Belongs to the SIMIBI class G3E GTPase family. ArgK/MeaB subfamily.</text>
</comment>
<reference evidence="2" key="1">
    <citation type="submission" date="2021-06" db="EMBL/GenBank/DDBJ databases">
        <authorList>
            <person name="Kallberg Y."/>
            <person name="Tangrot J."/>
            <person name="Rosling A."/>
        </authorList>
    </citation>
    <scope>NUCLEOTIDE SEQUENCE</scope>
    <source>
        <strain evidence="2">MA453B</strain>
    </source>
</reference>
<evidence type="ECO:0000313" key="3">
    <source>
        <dbReference type="Proteomes" id="UP000789405"/>
    </source>
</evidence>
<sequence>MTLRIATKSVFPASRIFPNSLLREYRKGHFQKSISFRSQKLSYSTPHDISEKVLKYYEGLKNHDRYYLAKAITLVESSRKDHKYQAQQLLSIILDVQHSLGNDVPTFRIGLSGPPGVGKSTFIERFGMHVLSQDHRVAVLAIDPSSSRTGGSILGDKTRMLELSRQDDAYIRPSASHGTLARNTNEALIMCEAAGFDVCLVETVGVGQSETVVADMVDMFVLMVPPAGGDEIQGLKKGIVEISDLIVVNKDDGAMESAAREAVTEYTSALKYLQHNTSWTPRVTSVSSKTSKGVNNVWNVILEYFNVMRNSGELQKRRGNQRKLWMWRQIKSELLNRLNSDESIRKLVDVLEKKVFDGKMTSGTAADYVVDVFTHKITQNSNHGITY</sequence>
<dbReference type="OrthoDB" id="1476984at2759"/>
<evidence type="ECO:0000256" key="1">
    <source>
        <dbReference type="ARBA" id="ARBA00009625"/>
    </source>
</evidence>
<dbReference type="CDD" id="cd03114">
    <property type="entry name" value="MMAA-like"/>
    <property type="match status" value="1"/>
</dbReference>
<dbReference type="AlphaFoldDB" id="A0A9N9BKE0"/>
<gene>
    <name evidence="2" type="ORF">DERYTH_LOCUS6017</name>
</gene>
<dbReference type="GO" id="GO:0005737">
    <property type="term" value="C:cytoplasm"/>
    <property type="evidence" value="ECO:0007669"/>
    <property type="project" value="TreeGrafter"/>
</dbReference>
<dbReference type="Gene3D" id="1.10.287.130">
    <property type="match status" value="1"/>
</dbReference>
<accession>A0A9N9BKE0</accession>
<name>A0A9N9BKE0_9GLOM</name>
<dbReference type="Pfam" id="PF03308">
    <property type="entry name" value="MeaB"/>
    <property type="match status" value="1"/>
</dbReference>
<dbReference type="InterPro" id="IPR005129">
    <property type="entry name" value="GTPase_ArgK"/>
</dbReference>
<comment type="caution">
    <text evidence="2">The sequence shown here is derived from an EMBL/GenBank/DDBJ whole genome shotgun (WGS) entry which is preliminary data.</text>
</comment>
<dbReference type="EMBL" id="CAJVPY010002631">
    <property type="protein sequence ID" value="CAG8567003.1"/>
    <property type="molecule type" value="Genomic_DNA"/>
</dbReference>
<dbReference type="GO" id="GO:0003924">
    <property type="term" value="F:GTPase activity"/>
    <property type="evidence" value="ECO:0007669"/>
    <property type="project" value="InterPro"/>
</dbReference>
<dbReference type="Gene3D" id="1.20.5.170">
    <property type="match status" value="1"/>
</dbReference>
<dbReference type="NCBIfam" id="NF006958">
    <property type="entry name" value="PRK09435.1"/>
    <property type="match status" value="1"/>
</dbReference>
<dbReference type="Gene3D" id="3.40.50.300">
    <property type="entry name" value="P-loop containing nucleotide triphosphate hydrolases"/>
    <property type="match status" value="1"/>
</dbReference>
<dbReference type="PANTHER" id="PTHR23408:SF3">
    <property type="entry name" value="METHYLMALONIC ACIDURIA TYPE A PROTEIN, MITOCHONDRIAL"/>
    <property type="match status" value="1"/>
</dbReference>
<organism evidence="2 3">
    <name type="scientific">Dentiscutata erythropus</name>
    <dbReference type="NCBI Taxonomy" id="1348616"/>
    <lineage>
        <taxon>Eukaryota</taxon>
        <taxon>Fungi</taxon>
        <taxon>Fungi incertae sedis</taxon>
        <taxon>Mucoromycota</taxon>
        <taxon>Glomeromycotina</taxon>
        <taxon>Glomeromycetes</taxon>
        <taxon>Diversisporales</taxon>
        <taxon>Gigasporaceae</taxon>
        <taxon>Dentiscutata</taxon>
    </lineage>
</organism>
<dbReference type="GO" id="GO:0005525">
    <property type="term" value="F:GTP binding"/>
    <property type="evidence" value="ECO:0007669"/>
    <property type="project" value="InterPro"/>
</dbReference>
<protein>
    <submittedName>
        <fullName evidence="2">26113_t:CDS:1</fullName>
    </submittedName>
</protein>
<proteinExistence type="inferred from homology"/>
<keyword evidence="3" id="KW-1185">Reference proteome</keyword>
<evidence type="ECO:0000313" key="2">
    <source>
        <dbReference type="EMBL" id="CAG8567003.1"/>
    </source>
</evidence>
<dbReference type="SUPFAM" id="SSF52540">
    <property type="entry name" value="P-loop containing nucleoside triphosphate hydrolases"/>
    <property type="match status" value="1"/>
</dbReference>
<dbReference type="PANTHER" id="PTHR23408">
    <property type="entry name" value="METHYLMALONYL-COA MUTASE"/>
    <property type="match status" value="1"/>
</dbReference>
<dbReference type="Proteomes" id="UP000789405">
    <property type="component" value="Unassembled WGS sequence"/>
</dbReference>
<dbReference type="InterPro" id="IPR027417">
    <property type="entry name" value="P-loop_NTPase"/>
</dbReference>